<dbReference type="OrthoDB" id="9803101at2"/>
<evidence type="ECO:0000313" key="3">
    <source>
        <dbReference type="Proteomes" id="UP000198596"/>
    </source>
</evidence>
<gene>
    <name evidence="2" type="ORF">SAMN04488131_11118</name>
</gene>
<evidence type="ECO:0000256" key="1">
    <source>
        <dbReference type="ARBA" id="ARBA00010552"/>
    </source>
</evidence>
<dbReference type="GO" id="GO:0005829">
    <property type="term" value="C:cytosol"/>
    <property type="evidence" value="ECO:0007669"/>
    <property type="project" value="TreeGrafter"/>
</dbReference>
<dbReference type="InterPro" id="IPR006175">
    <property type="entry name" value="YjgF/YER057c/UK114"/>
</dbReference>
<dbReference type="InterPro" id="IPR035959">
    <property type="entry name" value="RutC-like_sf"/>
</dbReference>
<comment type="similarity">
    <text evidence="1">Belongs to the RutC family.</text>
</comment>
<dbReference type="RefSeq" id="WP_091206058.1">
    <property type="nucleotide sequence ID" value="NZ_FONQ01000011.1"/>
</dbReference>
<protein>
    <submittedName>
        <fullName evidence="2">2-iminobutanoate/2-iminopropanoate deaminase</fullName>
    </submittedName>
</protein>
<accession>A0A1I2GPW4</accession>
<dbReference type="Proteomes" id="UP000198596">
    <property type="component" value="Unassembled WGS sequence"/>
</dbReference>
<sequence length="126" mass="13816">MKKIIFTENAPAPIGPYNQAVLYGNTLYTSGQIAINPTTGELVTTTIETETKQVMQNMKAVLEAAGMTFDNVVKTTIFIMDMNDFAKINTVYGSYFNETIAPARETVQVACLPKNVNVEISMIAIL</sequence>
<keyword evidence="3" id="KW-1185">Reference proteome</keyword>
<name>A0A1I2GPW4_9FLAO</name>
<dbReference type="Gene3D" id="3.30.1330.40">
    <property type="entry name" value="RutC-like"/>
    <property type="match status" value="1"/>
</dbReference>
<organism evidence="2 3">
    <name type="scientific">Flavobacterium xueshanense</name>
    <dbReference type="NCBI Taxonomy" id="935223"/>
    <lineage>
        <taxon>Bacteria</taxon>
        <taxon>Pseudomonadati</taxon>
        <taxon>Bacteroidota</taxon>
        <taxon>Flavobacteriia</taxon>
        <taxon>Flavobacteriales</taxon>
        <taxon>Flavobacteriaceae</taxon>
        <taxon>Flavobacterium</taxon>
    </lineage>
</organism>
<dbReference type="NCBIfam" id="TIGR00004">
    <property type="entry name" value="Rid family detoxifying hydrolase"/>
    <property type="match status" value="1"/>
</dbReference>
<dbReference type="SUPFAM" id="SSF55298">
    <property type="entry name" value="YjgF-like"/>
    <property type="match status" value="1"/>
</dbReference>
<dbReference type="STRING" id="935223.SAMN04488131_11118"/>
<dbReference type="CDD" id="cd00448">
    <property type="entry name" value="YjgF_YER057c_UK114_family"/>
    <property type="match status" value="1"/>
</dbReference>
<dbReference type="GO" id="GO:0019239">
    <property type="term" value="F:deaminase activity"/>
    <property type="evidence" value="ECO:0007669"/>
    <property type="project" value="TreeGrafter"/>
</dbReference>
<proteinExistence type="inferred from homology"/>
<dbReference type="Pfam" id="PF01042">
    <property type="entry name" value="Ribonuc_L-PSP"/>
    <property type="match status" value="1"/>
</dbReference>
<dbReference type="AlphaFoldDB" id="A0A1I2GPW4"/>
<dbReference type="EMBL" id="FONQ01000011">
    <property type="protein sequence ID" value="SFF19308.1"/>
    <property type="molecule type" value="Genomic_DNA"/>
</dbReference>
<dbReference type="PANTHER" id="PTHR11803">
    <property type="entry name" value="2-IMINOBUTANOATE/2-IMINOPROPANOATE DEAMINASE RIDA"/>
    <property type="match status" value="1"/>
</dbReference>
<dbReference type="InterPro" id="IPR006056">
    <property type="entry name" value="RidA"/>
</dbReference>
<dbReference type="FunFam" id="3.30.1330.40:FF:000001">
    <property type="entry name" value="L-PSP family endoribonuclease"/>
    <property type="match status" value="1"/>
</dbReference>
<dbReference type="PANTHER" id="PTHR11803:SF58">
    <property type="entry name" value="PROTEIN HMF1-RELATED"/>
    <property type="match status" value="1"/>
</dbReference>
<evidence type="ECO:0000313" key="2">
    <source>
        <dbReference type="EMBL" id="SFF19308.1"/>
    </source>
</evidence>
<reference evidence="3" key="1">
    <citation type="submission" date="2016-10" db="EMBL/GenBank/DDBJ databases">
        <authorList>
            <person name="Varghese N."/>
            <person name="Submissions S."/>
        </authorList>
    </citation>
    <scope>NUCLEOTIDE SEQUENCE [LARGE SCALE GENOMIC DNA]</scope>
    <source>
        <strain evidence="3">CGMCC 1.9227</strain>
    </source>
</reference>